<name>A0A914VVK5_9BILA</name>
<dbReference type="PANTHER" id="PTHR11480">
    <property type="entry name" value="SAPOSIN-RELATED"/>
    <property type="match status" value="1"/>
</dbReference>
<accession>A0A914VVK5</accession>
<dbReference type="InterPro" id="IPR008139">
    <property type="entry name" value="SaposinB_dom"/>
</dbReference>
<organism evidence="4 5">
    <name type="scientific">Plectus sambesii</name>
    <dbReference type="NCBI Taxonomy" id="2011161"/>
    <lineage>
        <taxon>Eukaryota</taxon>
        <taxon>Metazoa</taxon>
        <taxon>Ecdysozoa</taxon>
        <taxon>Nematoda</taxon>
        <taxon>Chromadorea</taxon>
        <taxon>Plectida</taxon>
        <taxon>Plectina</taxon>
        <taxon>Plectoidea</taxon>
        <taxon>Plectidae</taxon>
        <taxon>Plectus</taxon>
    </lineage>
</organism>
<keyword evidence="1" id="KW-1015">Disulfide bond</keyword>
<evidence type="ECO:0000256" key="2">
    <source>
        <dbReference type="SAM" id="SignalP"/>
    </source>
</evidence>
<evidence type="ECO:0000259" key="3">
    <source>
        <dbReference type="PROSITE" id="PS50015"/>
    </source>
</evidence>
<feature type="domain" description="Saposin B-type" evidence="3">
    <location>
        <begin position="25"/>
        <end position="114"/>
    </location>
</feature>
<dbReference type="PROSITE" id="PS50015">
    <property type="entry name" value="SAP_B"/>
    <property type="match status" value="2"/>
</dbReference>
<feature type="signal peptide" evidence="2">
    <location>
        <begin position="1"/>
        <end position="18"/>
    </location>
</feature>
<dbReference type="InterPro" id="IPR051428">
    <property type="entry name" value="Sphingo_Act-Surfact_Prot"/>
</dbReference>
<proteinExistence type="predicted"/>
<feature type="domain" description="Saposin B-type" evidence="3">
    <location>
        <begin position="133"/>
        <end position="213"/>
    </location>
</feature>
<feature type="chain" id="PRO_5037111486" evidence="2">
    <location>
        <begin position="19"/>
        <end position="213"/>
    </location>
</feature>
<protein>
    <submittedName>
        <fullName evidence="5">Saposin B-type domain-containing protein</fullName>
    </submittedName>
</protein>
<dbReference type="Gene3D" id="1.10.225.10">
    <property type="entry name" value="Saposin-like"/>
    <property type="match status" value="2"/>
</dbReference>
<keyword evidence="2" id="KW-0732">Signal</keyword>
<evidence type="ECO:0000313" key="5">
    <source>
        <dbReference type="WBParaSite" id="PSAMB.scaffold2472size22988.g17924.t1"/>
    </source>
</evidence>
<sequence length="213" mass="23648">MKAFASVVLVTLLAFVSAQSPTPTPHDPCRTCQILIGIARHYLNNTVNNQAQLQQVLLQECQQLANHGFSQPEVQGCIAQVNAKIGDIYSEMHDHPTDTNMQVCQHIGDCPMMKRKASLKRKVAARKNSPVDRSLLCTACEDVFKSIDSLLPEGEDLTEDALKEILDGLCDEVPIFSSILKGLVNKYLDEIFQYIKEQGTINAETLCHMIDCC</sequence>
<keyword evidence="4" id="KW-1185">Reference proteome</keyword>
<evidence type="ECO:0000313" key="4">
    <source>
        <dbReference type="Proteomes" id="UP000887566"/>
    </source>
</evidence>
<dbReference type="Proteomes" id="UP000887566">
    <property type="component" value="Unplaced"/>
</dbReference>
<evidence type="ECO:0000256" key="1">
    <source>
        <dbReference type="ARBA" id="ARBA00023157"/>
    </source>
</evidence>
<dbReference type="SUPFAM" id="SSF47862">
    <property type="entry name" value="Saposin"/>
    <property type="match status" value="2"/>
</dbReference>
<dbReference type="SMART" id="SM00741">
    <property type="entry name" value="SapB"/>
    <property type="match status" value="2"/>
</dbReference>
<reference evidence="5" key="1">
    <citation type="submission" date="2022-11" db="UniProtKB">
        <authorList>
            <consortium name="WormBaseParasite"/>
        </authorList>
    </citation>
    <scope>IDENTIFICATION</scope>
</reference>
<dbReference type="WBParaSite" id="PSAMB.scaffold2472size22988.g17924.t1">
    <property type="protein sequence ID" value="PSAMB.scaffold2472size22988.g17924.t1"/>
    <property type="gene ID" value="PSAMB.scaffold2472size22988.g17924"/>
</dbReference>
<dbReference type="AlphaFoldDB" id="A0A914VVK5"/>
<dbReference type="InterPro" id="IPR011001">
    <property type="entry name" value="Saposin-like"/>
</dbReference>